<accession>A0ABW1I1C3</accession>
<dbReference type="RefSeq" id="WP_379563438.1">
    <property type="nucleotide sequence ID" value="NZ_JBHSQK010000005.1"/>
</dbReference>
<proteinExistence type="predicted"/>
<comment type="caution">
    <text evidence="2">The sequence shown here is derived from an EMBL/GenBank/DDBJ whole genome shotgun (WGS) entry which is preliminary data.</text>
</comment>
<evidence type="ECO:0000256" key="1">
    <source>
        <dbReference type="SAM" id="MobiDB-lite"/>
    </source>
</evidence>
<keyword evidence="3" id="KW-1185">Reference proteome</keyword>
<sequence length="109" mass="11945">MPVGPVPTTARRPAVHPPGPSAVADVLGPFVAWLASREPHEGLRRCQVRVVERFLRWAAADRGDPRNRRERYEAEAGLAGTAEGRAMAAALDRLAEHRHILALIPDLDD</sequence>
<gene>
    <name evidence="2" type="ORF">ACFQH9_01745</name>
</gene>
<reference evidence="3" key="1">
    <citation type="journal article" date="2019" name="Int. J. Syst. Evol. Microbiol.">
        <title>The Global Catalogue of Microorganisms (GCM) 10K type strain sequencing project: providing services to taxonomists for standard genome sequencing and annotation.</title>
        <authorList>
            <consortium name="The Broad Institute Genomics Platform"/>
            <consortium name="The Broad Institute Genome Sequencing Center for Infectious Disease"/>
            <person name="Wu L."/>
            <person name="Ma J."/>
        </authorList>
    </citation>
    <scope>NUCLEOTIDE SEQUENCE [LARGE SCALE GENOMIC DNA]</scope>
    <source>
        <strain evidence="3">CGMCC 4.7397</strain>
    </source>
</reference>
<protein>
    <submittedName>
        <fullName evidence="2">Uncharacterized protein</fullName>
    </submittedName>
</protein>
<organism evidence="2 3">
    <name type="scientific">Pseudonocardia lutea</name>
    <dbReference type="NCBI Taxonomy" id="2172015"/>
    <lineage>
        <taxon>Bacteria</taxon>
        <taxon>Bacillati</taxon>
        <taxon>Actinomycetota</taxon>
        <taxon>Actinomycetes</taxon>
        <taxon>Pseudonocardiales</taxon>
        <taxon>Pseudonocardiaceae</taxon>
        <taxon>Pseudonocardia</taxon>
    </lineage>
</organism>
<name>A0ABW1I1C3_9PSEU</name>
<evidence type="ECO:0000313" key="3">
    <source>
        <dbReference type="Proteomes" id="UP001596119"/>
    </source>
</evidence>
<dbReference type="Proteomes" id="UP001596119">
    <property type="component" value="Unassembled WGS sequence"/>
</dbReference>
<evidence type="ECO:0000313" key="2">
    <source>
        <dbReference type="EMBL" id="MFC5947000.1"/>
    </source>
</evidence>
<feature type="region of interest" description="Disordered" evidence="1">
    <location>
        <begin position="1"/>
        <end position="20"/>
    </location>
</feature>
<dbReference type="EMBL" id="JBHSQK010000005">
    <property type="protein sequence ID" value="MFC5947000.1"/>
    <property type="molecule type" value="Genomic_DNA"/>
</dbReference>